<dbReference type="PANTHER" id="PTHR43857:SF1">
    <property type="entry name" value="YJGH FAMILY PROTEIN"/>
    <property type="match status" value="1"/>
</dbReference>
<dbReference type="Gene3D" id="3.30.1330.40">
    <property type="entry name" value="RutC-like"/>
    <property type="match status" value="1"/>
</dbReference>
<dbReference type="PANTHER" id="PTHR43857">
    <property type="entry name" value="BLR7761 PROTEIN"/>
    <property type="match status" value="1"/>
</dbReference>
<evidence type="ECO:0000313" key="1">
    <source>
        <dbReference type="EMBL" id="MEY8040717.1"/>
    </source>
</evidence>
<evidence type="ECO:0000313" key="2">
    <source>
        <dbReference type="Proteomes" id="UP001564626"/>
    </source>
</evidence>
<dbReference type="GO" id="GO:0016787">
    <property type="term" value="F:hydrolase activity"/>
    <property type="evidence" value="ECO:0007669"/>
    <property type="project" value="UniProtKB-KW"/>
</dbReference>
<dbReference type="EC" id="3.5.-.-" evidence="1"/>
<name>A0ABV4CL69_9PSEU</name>
<keyword evidence="2" id="KW-1185">Reference proteome</keyword>
<comment type="caution">
    <text evidence="1">The sequence shown here is derived from an EMBL/GenBank/DDBJ whole genome shotgun (WGS) entry which is preliminary data.</text>
</comment>
<accession>A0ABV4CL69</accession>
<sequence length="135" mass="14055">MAVSTVHPAGLPEIDVYRHVSIATGTKLVSIAGQVSWDADEVVVGAGDLGAQVERCYRNVGIALAAVGGTFDDVVRLSLYVVDWHPDKMPALLAGIDRAKAALGTTAVPPLTMLGVAALDLPEHLVEVQATAMLD</sequence>
<reference evidence="1 2" key="1">
    <citation type="submission" date="2024-08" db="EMBL/GenBank/DDBJ databases">
        <title>Genome mining of Saccharopolyspora cebuensis PGLac3 from Nigerian medicinal plant.</title>
        <authorList>
            <person name="Ezeobiora C.E."/>
            <person name="Igbokwe N.H."/>
            <person name="Amin D.H."/>
            <person name="Mendie U.E."/>
        </authorList>
    </citation>
    <scope>NUCLEOTIDE SEQUENCE [LARGE SCALE GENOMIC DNA]</scope>
    <source>
        <strain evidence="1 2">PGLac3</strain>
    </source>
</reference>
<dbReference type="SUPFAM" id="SSF55298">
    <property type="entry name" value="YjgF-like"/>
    <property type="match status" value="1"/>
</dbReference>
<organism evidence="1 2">
    <name type="scientific">Saccharopolyspora cebuensis</name>
    <dbReference type="NCBI Taxonomy" id="418759"/>
    <lineage>
        <taxon>Bacteria</taxon>
        <taxon>Bacillati</taxon>
        <taxon>Actinomycetota</taxon>
        <taxon>Actinomycetes</taxon>
        <taxon>Pseudonocardiales</taxon>
        <taxon>Pseudonocardiaceae</taxon>
        <taxon>Saccharopolyspora</taxon>
    </lineage>
</organism>
<dbReference type="EMBL" id="JBGEHV010000025">
    <property type="protein sequence ID" value="MEY8040717.1"/>
    <property type="molecule type" value="Genomic_DNA"/>
</dbReference>
<protein>
    <submittedName>
        <fullName evidence="1">RidA family protein</fullName>
        <ecNumber evidence="1">3.5.-.-</ecNumber>
    </submittedName>
</protein>
<gene>
    <name evidence="1" type="ORF">AB8O55_15020</name>
</gene>
<dbReference type="InterPro" id="IPR035959">
    <property type="entry name" value="RutC-like_sf"/>
</dbReference>
<proteinExistence type="predicted"/>
<dbReference type="Proteomes" id="UP001564626">
    <property type="component" value="Unassembled WGS sequence"/>
</dbReference>
<dbReference type="InterPro" id="IPR006175">
    <property type="entry name" value="YjgF/YER057c/UK114"/>
</dbReference>
<dbReference type="Pfam" id="PF01042">
    <property type="entry name" value="Ribonuc_L-PSP"/>
    <property type="match status" value="1"/>
</dbReference>
<dbReference type="RefSeq" id="WP_345360461.1">
    <property type="nucleotide sequence ID" value="NZ_BAABII010000004.1"/>
</dbReference>
<keyword evidence="1" id="KW-0378">Hydrolase</keyword>